<evidence type="ECO:0000313" key="1">
    <source>
        <dbReference type="EMBL" id="MBA5244284.1"/>
    </source>
</evidence>
<comment type="caution">
    <text evidence="1">The sequence shown here is derived from an EMBL/GenBank/DDBJ whole genome shotgun (WGS) entry which is preliminary data.</text>
</comment>
<proteinExistence type="predicted"/>
<accession>A0A7W2EAR4</accession>
<dbReference type="AlphaFoldDB" id="A0A7W2EAR4"/>
<protein>
    <submittedName>
        <fullName evidence="1">Uncharacterized protein</fullName>
    </submittedName>
</protein>
<reference evidence="1 2" key="1">
    <citation type="submission" date="2020-07" db="EMBL/GenBank/DDBJ databases">
        <title>Draft genome and description of Corynebacterium haemomassiliense strain Marseile-Q3615 sp. nov.</title>
        <authorList>
            <person name="Boxberger M."/>
            <person name="La Scola B."/>
        </authorList>
    </citation>
    <scope>NUCLEOTIDE SEQUENCE [LARGE SCALE GENOMIC DNA]</scope>
    <source>
        <strain evidence="1 2">Marseille-Q3615</strain>
    </source>
</reference>
<dbReference type="EMBL" id="JACDTZ010000001">
    <property type="protein sequence ID" value="MBA5244284.1"/>
    <property type="molecule type" value="Genomic_DNA"/>
</dbReference>
<dbReference type="RefSeq" id="WP_181888928.1">
    <property type="nucleotide sequence ID" value="NZ_CP170998.1"/>
</dbReference>
<sequence>MYFDNTAHAPFSEIVPFYQSGQLDEGFLAGRMPYETGAQLALLLDALDPAQNWQYYLNGQSPNEKRTLIDALEHTLQVH</sequence>
<keyword evidence="2" id="KW-1185">Reference proteome</keyword>
<name>A0A7W2EAR4_9CORY</name>
<gene>
    <name evidence="1" type="ORF">H0193_05535</name>
</gene>
<organism evidence="1 2">
    <name type="scientific">Corynebacterium haemomassiliense</name>
    <dbReference type="NCBI Taxonomy" id="2754726"/>
    <lineage>
        <taxon>Bacteria</taxon>
        <taxon>Bacillati</taxon>
        <taxon>Actinomycetota</taxon>
        <taxon>Actinomycetes</taxon>
        <taxon>Mycobacteriales</taxon>
        <taxon>Corynebacteriaceae</taxon>
        <taxon>Corynebacterium</taxon>
    </lineage>
</organism>
<evidence type="ECO:0000313" key="2">
    <source>
        <dbReference type="Proteomes" id="UP000523682"/>
    </source>
</evidence>
<dbReference type="Proteomes" id="UP000523682">
    <property type="component" value="Unassembled WGS sequence"/>
</dbReference>